<dbReference type="SMART" id="SM00235">
    <property type="entry name" value="ZnMc"/>
    <property type="match status" value="1"/>
</dbReference>
<accession>A0A5C6AK95</accession>
<evidence type="ECO:0000256" key="5">
    <source>
        <dbReference type="SAM" id="SignalP"/>
    </source>
</evidence>
<comment type="caution">
    <text evidence="7">The sequence shown here is derived from an EMBL/GenBank/DDBJ whole genome shotgun (WGS) entry which is preliminary data.</text>
</comment>
<sequence precursor="true">MPPKVPIPPLVAGLALLLAGQAAAYYNNDRWVLTATDDILGPRGTAATLTWGIASDGALVPDVLPGVNRNSNLVASLDGWFGAGSGGPDLTGRPWFGYLQSAFDRWGEVSGLTFVYEPNDDGATHNAAPGVLGVRADIRLAGARYDGTVGTSIGTAAYSIAPDKGDIFLDTDDVDYYSNSADSAFSLRHTLMHEIGHSLGLGHLNSSNAAILMEPFPQSGFDGPQLDDIRGAQYLYGDTFEKAGGNNSLATATPLGAIAGGSTFTLGGDGASLVVTPDQTDFVSINRSADLDFYAFDLLGPAEIEITLTPIGPTYNQTPEVGSFSTVNAAAVGDLAIELIQGGASLVMADSGGVGVLESVSYAAGVAGSFAVKVSGATSATQLYRLEIAVESLGLVGDYNGDELVNAADYTVWRDSLGSTTELAADGDGNLEIGPADYSVWAAAYGTTAPATATPEPRGALLLLAAAIPMAGLRRIVANAGTL</sequence>
<evidence type="ECO:0000256" key="3">
    <source>
        <dbReference type="ARBA" id="ARBA00022801"/>
    </source>
</evidence>
<dbReference type="OrthoDB" id="252952at2"/>
<keyword evidence="3" id="KW-0378">Hydrolase</keyword>
<dbReference type="GO" id="GO:0008270">
    <property type="term" value="F:zinc ion binding"/>
    <property type="evidence" value="ECO:0007669"/>
    <property type="project" value="InterPro"/>
</dbReference>
<dbReference type="InterPro" id="IPR024079">
    <property type="entry name" value="MetalloPept_cat_dom_sf"/>
</dbReference>
<dbReference type="PANTHER" id="PTHR10201:SF294">
    <property type="entry name" value="MATRIX METALLOPROTEINASE 16"/>
    <property type="match status" value="1"/>
</dbReference>
<dbReference type="InterPro" id="IPR001818">
    <property type="entry name" value="Pept_M10_metallopeptidase"/>
</dbReference>
<dbReference type="GO" id="GO:0006508">
    <property type="term" value="P:proteolysis"/>
    <property type="evidence" value="ECO:0007669"/>
    <property type="project" value="UniProtKB-KW"/>
</dbReference>
<dbReference type="GO" id="GO:0031012">
    <property type="term" value="C:extracellular matrix"/>
    <property type="evidence" value="ECO:0007669"/>
    <property type="project" value="InterPro"/>
</dbReference>
<feature type="chain" id="PRO_5022955430" evidence="5">
    <location>
        <begin position="25"/>
        <end position="483"/>
    </location>
</feature>
<protein>
    <submittedName>
        <fullName evidence="7">Matrixin</fullName>
    </submittedName>
</protein>
<dbReference type="GO" id="GO:0030574">
    <property type="term" value="P:collagen catabolic process"/>
    <property type="evidence" value="ECO:0007669"/>
    <property type="project" value="TreeGrafter"/>
</dbReference>
<dbReference type="RefSeq" id="WP_146442171.1">
    <property type="nucleotide sequence ID" value="NZ_SJPR01000001.1"/>
</dbReference>
<dbReference type="GO" id="GO:0030198">
    <property type="term" value="P:extracellular matrix organization"/>
    <property type="evidence" value="ECO:0007669"/>
    <property type="project" value="TreeGrafter"/>
</dbReference>
<dbReference type="Proteomes" id="UP000317421">
    <property type="component" value="Unassembled WGS sequence"/>
</dbReference>
<evidence type="ECO:0000259" key="6">
    <source>
        <dbReference type="SMART" id="SM00235"/>
    </source>
</evidence>
<evidence type="ECO:0000256" key="2">
    <source>
        <dbReference type="ARBA" id="ARBA00022723"/>
    </source>
</evidence>
<keyword evidence="4" id="KW-0862">Zinc</keyword>
<keyword evidence="2" id="KW-0479">Metal-binding</keyword>
<dbReference type="PRINTS" id="PR00138">
    <property type="entry name" value="MATRIXIN"/>
</dbReference>
<feature type="domain" description="Peptidase metallopeptidase" evidence="6">
    <location>
        <begin position="64"/>
        <end position="238"/>
    </location>
</feature>
<dbReference type="Pfam" id="PF00413">
    <property type="entry name" value="Peptidase_M10"/>
    <property type="match status" value="1"/>
</dbReference>
<dbReference type="EMBL" id="SJPR01000001">
    <property type="protein sequence ID" value="TWT99441.1"/>
    <property type="molecule type" value="Genomic_DNA"/>
</dbReference>
<feature type="signal peptide" evidence="5">
    <location>
        <begin position="1"/>
        <end position="24"/>
    </location>
</feature>
<name>A0A5C6AK95_9BACT</name>
<dbReference type="GO" id="GO:0004222">
    <property type="term" value="F:metalloendopeptidase activity"/>
    <property type="evidence" value="ECO:0007669"/>
    <property type="project" value="InterPro"/>
</dbReference>
<dbReference type="SUPFAM" id="SSF55486">
    <property type="entry name" value="Metalloproteases ('zincins'), catalytic domain"/>
    <property type="match status" value="1"/>
</dbReference>
<dbReference type="Gene3D" id="3.40.390.10">
    <property type="entry name" value="Collagenase (Catalytic Domain)"/>
    <property type="match status" value="1"/>
</dbReference>
<evidence type="ECO:0000313" key="8">
    <source>
        <dbReference type="Proteomes" id="UP000317421"/>
    </source>
</evidence>
<evidence type="ECO:0000256" key="1">
    <source>
        <dbReference type="ARBA" id="ARBA00022670"/>
    </source>
</evidence>
<dbReference type="AlphaFoldDB" id="A0A5C6AK95"/>
<keyword evidence="1" id="KW-0645">Protease</keyword>
<evidence type="ECO:0000256" key="4">
    <source>
        <dbReference type="ARBA" id="ARBA00022833"/>
    </source>
</evidence>
<keyword evidence="8" id="KW-1185">Reference proteome</keyword>
<dbReference type="Gene3D" id="2.60.120.380">
    <property type="match status" value="1"/>
</dbReference>
<gene>
    <name evidence="7" type="ORF">Pla108_03800</name>
</gene>
<dbReference type="InterPro" id="IPR006026">
    <property type="entry name" value="Peptidase_Metallo"/>
</dbReference>
<organism evidence="7 8">
    <name type="scientific">Botrimarina colliarenosi</name>
    <dbReference type="NCBI Taxonomy" id="2528001"/>
    <lineage>
        <taxon>Bacteria</taxon>
        <taxon>Pseudomonadati</taxon>
        <taxon>Planctomycetota</taxon>
        <taxon>Planctomycetia</taxon>
        <taxon>Pirellulales</taxon>
        <taxon>Lacipirellulaceae</taxon>
        <taxon>Botrimarina</taxon>
    </lineage>
</organism>
<dbReference type="PANTHER" id="PTHR10201">
    <property type="entry name" value="MATRIX METALLOPROTEINASE"/>
    <property type="match status" value="1"/>
</dbReference>
<evidence type="ECO:0000313" key="7">
    <source>
        <dbReference type="EMBL" id="TWT99441.1"/>
    </source>
</evidence>
<proteinExistence type="predicted"/>
<keyword evidence="5" id="KW-0732">Signal</keyword>
<dbReference type="InterPro" id="IPR021190">
    <property type="entry name" value="Pept_M10A"/>
</dbReference>
<reference evidence="7 8" key="1">
    <citation type="submission" date="2019-02" db="EMBL/GenBank/DDBJ databases">
        <title>Deep-cultivation of Planctomycetes and their phenomic and genomic characterization uncovers novel biology.</title>
        <authorList>
            <person name="Wiegand S."/>
            <person name="Jogler M."/>
            <person name="Boedeker C."/>
            <person name="Pinto D."/>
            <person name="Vollmers J."/>
            <person name="Rivas-Marin E."/>
            <person name="Kohn T."/>
            <person name="Peeters S.H."/>
            <person name="Heuer A."/>
            <person name="Rast P."/>
            <person name="Oberbeckmann S."/>
            <person name="Bunk B."/>
            <person name="Jeske O."/>
            <person name="Meyerdierks A."/>
            <person name="Storesund J.E."/>
            <person name="Kallscheuer N."/>
            <person name="Luecker S."/>
            <person name="Lage O.M."/>
            <person name="Pohl T."/>
            <person name="Merkel B.J."/>
            <person name="Hornburger P."/>
            <person name="Mueller R.-W."/>
            <person name="Bruemmer F."/>
            <person name="Labrenz M."/>
            <person name="Spormann A.M."/>
            <person name="Op Den Camp H."/>
            <person name="Overmann J."/>
            <person name="Amann R."/>
            <person name="Jetten M.S.M."/>
            <person name="Mascher T."/>
            <person name="Medema M.H."/>
            <person name="Devos D.P."/>
            <person name="Kaster A.-K."/>
            <person name="Ovreas L."/>
            <person name="Rohde M."/>
            <person name="Galperin M.Y."/>
            <person name="Jogler C."/>
        </authorList>
    </citation>
    <scope>NUCLEOTIDE SEQUENCE [LARGE SCALE GENOMIC DNA]</scope>
    <source>
        <strain evidence="7 8">Pla108</strain>
    </source>
</reference>
<dbReference type="GO" id="GO:0005615">
    <property type="term" value="C:extracellular space"/>
    <property type="evidence" value="ECO:0007669"/>
    <property type="project" value="TreeGrafter"/>
</dbReference>